<evidence type="ECO:0000313" key="2">
    <source>
        <dbReference type="EMBL" id="MFC4132828.1"/>
    </source>
</evidence>
<dbReference type="RefSeq" id="WP_253752479.1">
    <property type="nucleotide sequence ID" value="NZ_JAMZDZ010000001.1"/>
</dbReference>
<gene>
    <name evidence="2" type="ORF">ACFOZ4_19640</name>
</gene>
<comment type="caution">
    <text evidence="2">The sequence shown here is derived from an EMBL/GenBank/DDBJ whole genome shotgun (WGS) entry which is preliminary data.</text>
</comment>
<accession>A0ABV8LR62</accession>
<dbReference type="InterPro" id="IPR012338">
    <property type="entry name" value="Beta-lactam/transpept-like"/>
</dbReference>
<feature type="domain" description="Beta-lactamase-related" evidence="1">
    <location>
        <begin position="12"/>
        <end position="326"/>
    </location>
</feature>
<dbReference type="Proteomes" id="UP001595816">
    <property type="component" value="Unassembled WGS sequence"/>
</dbReference>
<dbReference type="PANTHER" id="PTHR43319">
    <property type="entry name" value="BETA-LACTAMASE-RELATED"/>
    <property type="match status" value="1"/>
</dbReference>
<dbReference type="EMBL" id="JBHSAY010000009">
    <property type="protein sequence ID" value="MFC4132828.1"/>
    <property type="molecule type" value="Genomic_DNA"/>
</dbReference>
<dbReference type="SUPFAM" id="SSF56601">
    <property type="entry name" value="beta-lactamase/transpeptidase-like"/>
    <property type="match status" value="1"/>
</dbReference>
<dbReference type="InterPro" id="IPR001466">
    <property type="entry name" value="Beta-lactam-related"/>
</dbReference>
<name>A0ABV8LR62_9ACTN</name>
<evidence type="ECO:0000259" key="1">
    <source>
        <dbReference type="Pfam" id="PF00144"/>
    </source>
</evidence>
<reference evidence="3" key="1">
    <citation type="journal article" date="2019" name="Int. J. Syst. Evol. Microbiol.">
        <title>The Global Catalogue of Microorganisms (GCM) 10K type strain sequencing project: providing services to taxonomists for standard genome sequencing and annotation.</title>
        <authorList>
            <consortium name="The Broad Institute Genomics Platform"/>
            <consortium name="The Broad Institute Genome Sequencing Center for Infectious Disease"/>
            <person name="Wu L."/>
            <person name="Ma J."/>
        </authorList>
    </citation>
    <scope>NUCLEOTIDE SEQUENCE [LARGE SCALE GENOMIC DNA]</scope>
    <source>
        <strain evidence="3">CGMCC 4.7289</strain>
    </source>
</reference>
<dbReference type="GO" id="GO:0016787">
    <property type="term" value="F:hydrolase activity"/>
    <property type="evidence" value="ECO:0007669"/>
    <property type="project" value="UniProtKB-KW"/>
</dbReference>
<protein>
    <submittedName>
        <fullName evidence="2">Serine hydrolase domain-containing protein</fullName>
    </submittedName>
</protein>
<dbReference type="InterPro" id="IPR052907">
    <property type="entry name" value="Beta-lactamase/esterase"/>
</dbReference>
<keyword evidence="3" id="KW-1185">Reference proteome</keyword>
<organism evidence="2 3">
    <name type="scientific">Hamadaea flava</name>
    <dbReference type="NCBI Taxonomy" id="1742688"/>
    <lineage>
        <taxon>Bacteria</taxon>
        <taxon>Bacillati</taxon>
        <taxon>Actinomycetota</taxon>
        <taxon>Actinomycetes</taxon>
        <taxon>Micromonosporales</taxon>
        <taxon>Micromonosporaceae</taxon>
        <taxon>Hamadaea</taxon>
    </lineage>
</organism>
<evidence type="ECO:0000313" key="3">
    <source>
        <dbReference type="Proteomes" id="UP001595816"/>
    </source>
</evidence>
<proteinExistence type="predicted"/>
<keyword evidence="2" id="KW-0378">Hydrolase</keyword>
<sequence length="341" mass="36601">MGVAKGFEPVEAAYRDLLSSGAESGSGLAVIYDGHVVVDLVGGVVTRDTLVNTYSVSKPFAAYCLLLLVDRGRADLDDPVRKHWPEFRSDATLRHVLAHTSGLPVFPVSRTAEALRDWDLLCGDLASATPMWTPGEVAAEHALTYGHLLGELVRRIDGRTLGAFLRQEVAEPGELDLGFGLSPADEARCADLAYGDPDWPVTILGEPGSLKAQALGNPAGCLDLAVLNGELWRSTEVPAVNLHATALGVARFYAELMRSTKEVVAEAVRVQHDGVDRVLDRPVRWGLGVQVEDDGSWGMGGIGGNCGFADPVRGYAFGYVTRHLAGFERVDRLVDVLNDCL</sequence>
<dbReference type="Pfam" id="PF00144">
    <property type="entry name" value="Beta-lactamase"/>
    <property type="match status" value="1"/>
</dbReference>
<dbReference type="PANTHER" id="PTHR43319:SF3">
    <property type="entry name" value="BETA-LACTAMASE-RELATED DOMAIN-CONTAINING PROTEIN"/>
    <property type="match status" value="1"/>
</dbReference>
<dbReference type="Gene3D" id="3.40.710.10">
    <property type="entry name" value="DD-peptidase/beta-lactamase superfamily"/>
    <property type="match status" value="1"/>
</dbReference>